<evidence type="ECO:0000256" key="1">
    <source>
        <dbReference type="SAM" id="SignalP"/>
    </source>
</evidence>
<dbReference type="Proteomes" id="UP000076609">
    <property type="component" value="Unassembled WGS sequence"/>
</dbReference>
<evidence type="ECO:0000313" key="3">
    <source>
        <dbReference type="EMBL" id="KZE17801.1"/>
    </source>
</evidence>
<accession>A0ABR5YEM0</accession>
<feature type="domain" description="Peptidase M28" evidence="2">
    <location>
        <begin position="288"/>
        <end position="500"/>
    </location>
</feature>
<proteinExistence type="predicted"/>
<keyword evidence="1" id="KW-0732">Signal</keyword>
<dbReference type="InterPro" id="IPR007484">
    <property type="entry name" value="Peptidase_M28"/>
</dbReference>
<gene>
    <name evidence="3" type="ORF">AVT10_10845</name>
</gene>
<dbReference type="EMBL" id="LQQO01000005">
    <property type="protein sequence ID" value="KZE17801.1"/>
    <property type="molecule type" value="Genomic_DNA"/>
</dbReference>
<dbReference type="SUPFAM" id="SSF52025">
    <property type="entry name" value="PA domain"/>
    <property type="match status" value="1"/>
</dbReference>
<dbReference type="InterPro" id="IPR045175">
    <property type="entry name" value="M28_fam"/>
</dbReference>
<dbReference type="InterPro" id="IPR046450">
    <property type="entry name" value="PA_dom_sf"/>
</dbReference>
<evidence type="ECO:0000259" key="2">
    <source>
        <dbReference type="Pfam" id="PF04389"/>
    </source>
</evidence>
<keyword evidence="4" id="KW-1185">Reference proteome</keyword>
<sequence>MRLLPLALLLASTGALAQTAPLTPEEAAMRAHVAFLASDDMKGRAPGTPEYDRAAAYVAEQMRAAGLQPAGDNGTYLQSVPLASAVPAGKGSLTAAGRPALTFGSDYLTSTSFLEPDFRRSGEVVFVGRGVVDAANGIDDYAGLDVRGKIVAYLYGAPASLPSEIRAHLASGDTKRATAAAKGAIGVIQIENTEQTHRYPFSYLMSVYRSPRMTWVGKDGRPHVAGSGAPSIASLSATGAAKLFTGSALDWAAVVKADAAGQAMPRGATGVRVSTKQRSRVTRFTSSNVVGVLPGSDPALKGEYVALSAHLDHIGISTDPTLPKGADRINNGAMDNGVGTAAMIEVAKQFAADPRKPRRSLIFVSVTAEEKGLIGSEYFALHPTVPQGSIVADVNLDMPILSYRFEDMVAIGADHSTVAQAVARAAGKRGIALSPDPEPEEAIFVRSDHYSFVKAGIPAVSLDTGWKGPGKAAVADFLEHRYHQPGDDMNQTFDWTAGRMFVAINHDIALDLADADARPRWNKGDYFGVLYNGYGAK</sequence>
<reference evidence="4" key="1">
    <citation type="submission" date="2016-01" db="EMBL/GenBank/DDBJ databases">
        <title>Draft genome of Chromobacterium sp. F49.</title>
        <authorList>
            <person name="Hong K.W."/>
        </authorList>
    </citation>
    <scope>NUCLEOTIDE SEQUENCE [LARGE SCALE GENOMIC DNA]</scope>
    <source>
        <strain evidence="4">CN3</strain>
    </source>
</reference>
<evidence type="ECO:0000313" key="4">
    <source>
        <dbReference type="Proteomes" id="UP000076609"/>
    </source>
</evidence>
<dbReference type="Gene3D" id="3.50.30.30">
    <property type="match status" value="1"/>
</dbReference>
<feature type="chain" id="PRO_5045601792" description="Peptidase M28 domain-containing protein" evidence="1">
    <location>
        <begin position="18"/>
        <end position="537"/>
    </location>
</feature>
<dbReference type="SUPFAM" id="SSF53187">
    <property type="entry name" value="Zn-dependent exopeptidases"/>
    <property type="match status" value="1"/>
</dbReference>
<organism evidence="3 4">
    <name type="scientific">Sphingomonas hankookensis</name>
    <dbReference type="NCBI Taxonomy" id="563996"/>
    <lineage>
        <taxon>Bacteria</taxon>
        <taxon>Pseudomonadati</taxon>
        <taxon>Pseudomonadota</taxon>
        <taxon>Alphaproteobacteria</taxon>
        <taxon>Sphingomonadales</taxon>
        <taxon>Sphingomonadaceae</taxon>
        <taxon>Sphingomonas</taxon>
    </lineage>
</organism>
<dbReference type="RefSeq" id="WP_066688904.1">
    <property type="nucleotide sequence ID" value="NZ_CP117025.1"/>
</dbReference>
<dbReference type="PANTHER" id="PTHR12147:SF26">
    <property type="entry name" value="PEPTIDASE M28 DOMAIN-CONTAINING PROTEIN"/>
    <property type="match status" value="1"/>
</dbReference>
<feature type="signal peptide" evidence="1">
    <location>
        <begin position="1"/>
        <end position="17"/>
    </location>
</feature>
<dbReference type="CDD" id="cd04820">
    <property type="entry name" value="PA_M28_1_1"/>
    <property type="match status" value="1"/>
</dbReference>
<dbReference type="PANTHER" id="PTHR12147">
    <property type="entry name" value="METALLOPEPTIDASE M28 FAMILY MEMBER"/>
    <property type="match status" value="1"/>
</dbReference>
<protein>
    <recommendedName>
        <fullName evidence="2">Peptidase M28 domain-containing protein</fullName>
    </recommendedName>
</protein>
<dbReference type="Gene3D" id="3.40.630.10">
    <property type="entry name" value="Zn peptidases"/>
    <property type="match status" value="2"/>
</dbReference>
<name>A0ABR5YEM0_9SPHN</name>
<comment type="caution">
    <text evidence="3">The sequence shown here is derived from an EMBL/GenBank/DDBJ whole genome shotgun (WGS) entry which is preliminary data.</text>
</comment>
<dbReference type="Pfam" id="PF04389">
    <property type="entry name" value="Peptidase_M28"/>
    <property type="match status" value="1"/>
</dbReference>